<dbReference type="CDD" id="cd07557">
    <property type="entry name" value="trimeric_dUTPase"/>
    <property type="match status" value="1"/>
</dbReference>
<keyword evidence="3 7" id="KW-0378">Hydrolase</keyword>
<evidence type="ECO:0000256" key="7">
    <source>
        <dbReference type="HAMAP-Rule" id="MF_00116"/>
    </source>
</evidence>
<comment type="catalytic activity">
    <reaction evidence="6 7">
        <text>dUTP + H2O = dUMP + diphosphate + H(+)</text>
        <dbReference type="Rhea" id="RHEA:10248"/>
        <dbReference type="ChEBI" id="CHEBI:15377"/>
        <dbReference type="ChEBI" id="CHEBI:15378"/>
        <dbReference type="ChEBI" id="CHEBI:33019"/>
        <dbReference type="ChEBI" id="CHEBI:61555"/>
        <dbReference type="ChEBI" id="CHEBI:246422"/>
        <dbReference type="EC" id="3.6.1.23"/>
    </reaction>
</comment>
<dbReference type="GO" id="GO:0006226">
    <property type="term" value="P:dUMP biosynthetic process"/>
    <property type="evidence" value="ECO:0007669"/>
    <property type="project" value="UniProtKB-UniRule"/>
</dbReference>
<proteinExistence type="inferred from homology"/>
<organism evidence="9">
    <name type="scientific">uncultured Desulfobacterium sp</name>
    <dbReference type="NCBI Taxonomy" id="201089"/>
    <lineage>
        <taxon>Bacteria</taxon>
        <taxon>Pseudomonadati</taxon>
        <taxon>Thermodesulfobacteriota</taxon>
        <taxon>Desulfobacteria</taxon>
        <taxon>Desulfobacterales</taxon>
        <taxon>Desulfobacteriaceae</taxon>
        <taxon>Desulfobacterium</taxon>
        <taxon>environmental samples</taxon>
    </lineage>
</organism>
<feature type="binding site" evidence="7">
    <location>
        <begin position="89"/>
        <end position="91"/>
    </location>
    <ligand>
        <name>substrate</name>
    </ligand>
</feature>
<dbReference type="UniPathway" id="UPA00610">
    <property type="reaction ID" value="UER00666"/>
</dbReference>
<evidence type="ECO:0000256" key="1">
    <source>
        <dbReference type="ARBA" id="ARBA00006581"/>
    </source>
</evidence>
<dbReference type="InterPro" id="IPR029054">
    <property type="entry name" value="dUTPase-like"/>
</dbReference>
<dbReference type="GO" id="GO:0004170">
    <property type="term" value="F:dUTP diphosphatase activity"/>
    <property type="evidence" value="ECO:0007669"/>
    <property type="project" value="UniProtKB-UniRule"/>
</dbReference>
<comment type="caution">
    <text evidence="7">Lacks conserved residue(s) required for the propagation of feature annotation.</text>
</comment>
<comment type="function">
    <text evidence="7">This enzyme is involved in nucleotide metabolism: it produces dUMP, the immediate precursor of thymidine nucleotides and it decreases the intracellular concentration of dUTP so that uracil cannot be incorporated into DNA.</text>
</comment>
<evidence type="ECO:0000259" key="8">
    <source>
        <dbReference type="Pfam" id="PF00692"/>
    </source>
</evidence>
<comment type="similarity">
    <text evidence="1 7">Belongs to the dUTPase family.</text>
</comment>
<gene>
    <name evidence="7" type="primary">dut</name>
    <name evidence="9" type="ORF">N47_J00280</name>
</gene>
<keyword evidence="2 7" id="KW-0479">Metal-binding</keyword>
<dbReference type="HAMAP" id="MF_00116">
    <property type="entry name" value="dUTPase_bact"/>
    <property type="match status" value="1"/>
</dbReference>
<dbReference type="NCBIfam" id="NF001862">
    <property type="entry name" value="PRK00601.1"/>
    <property type="match status" value="1"/>
</dbReference>
<protein>
    <recommendedName>
        <fullName evidence="7">Deoxyuridine 5'-triphosphate nucleotidohydrolase</fullName>
        <shortName evidence="7">dUTPase</shortName>
        <ecNumber evidence="7">3.6.1.23</ecNumber>
    </recommendedName>
    <alternativeName>
        <fullName evidence="7">dUTP pyrophosphatase</fullName>
    </alternativeName>
</protein>
<dbReference type="SUPFAM" id="SSF51283">
    <property type="entry name" value="dUTPase-like"/>
    <property type="match status" value="1"/>
</dbReference>
<dbReference type="InterPro" id="IPR033704">
    <property type="entry name" value="dUTPase_trimeric"/>
</dbReference>
<evidence type="ECO:0000256" key="2">
    <source>
        <dbReference type="ARBA" id="ARBA00022723"/>
    </source>
</evidence>
<dbReference type="Pfam" id="PF00692">
    <property type="entry name" value="dUTPase"/>
    <property type="match status" value="1"/>
</dbReference>
<dbReference type="GO" id="GO:0046081">
    <property type="term" value="P:dUTP catabolic process"/>
    <property type="evidence" value="ECO:0007669"/>
    <property type="project" value="InterPro"/>
</dbReference>
<dbReference type="Gene3D" id="2.70.40.10">
    <property type="match status" value="1"/>
</dbReference>
<feature type="binding site" evidence="7">
    <location>
        <begin position="72"/>
        <end position="74"/>
    </location>
    <ligand>
        <name>substrate</name>
    </ligand>
</feature>
<keyword evidence="4 7" id="KW-0460">Magnesium</keyword>
<dbReference type="PANTHER" id="PTHR11241:SF0">
    <property type="entry name" value="DEOXYURIDINE 5'-TRIPHOSPHATE NUCLEOTIDOHYDROLASE"/>
    <property type="match status" value="1"/>
</dbReference>
<feature type="domain" description="dUTPase-like" evidence="8">
    <location>
        <begin position="20"/>
        <end position="151"/>
    </location>
</feature>
<reference evidence="9" key="1">
    <citation type="journal article" date="2011" name="Environ. Microbiol.">
        <title>Genomic insights into the metabolic potential of the polycyclic aromatic hydrocarbon degrading sulfate-reducing Deltaproteobacterium N47.</title>
        <authorList>
            <person name="Bergmann F."/>
            <person name="Selesi D."/>
            <person name="Weinmaier T."/>
            <person name="Tischler P."/>
            <person name="Rattei T."/>
            <person name="Meckenstock R.U."/>
        </authorList>
    </citation>
    <scope>NUCLEOTIDE SEQUENCE</scope>
</reference>
<keyword evidence="5 7" id="KW-0546">Nucleotide metabolism</keyword>
<sequence>MENTPAIRFLRLNPDKNSDIPLPRYMTPYSAGMDVCACLEESLVIKPGDIALIPTGFAVSIPEGFEIEIRPRSGLAVKHGIGIINSPGTIDSDYRGEIMIAIINHGKKDYTFVRGDRIAQMLVKRVYQARIEIAGSLDDTKRGKGGFGHTGV</sequence>
<dbReference type="NCBIfam" id="TIGR00576">
    <property type="entry name" value="dut"/>
    <property type="match status" value="1"/>
</dbReference>
<evidence type="ECO:0000256" key="4">
    <source>
        <dbReference type="ARBA" id="ARBA00022842"/>
    </source>
</evidence>
<dbReference type="EC" id="3.6.1.23" evidence="7"/>
<evidence type="ECO:0000256" key="5">
    <source>
        <dbReference type="ARBA" id="ARBA00023080"/>
    </source>
</evidence>
<dbReference type="InterPro" id="IPR036157">
    <property type="entry name" value="dUTPase-like_sf"/>
</dbReference>
<evidence type="ECO:0000313" key="9">
    <source>
        <dbReference type="EMBL" id="CBX29047.1"/>
    </source>
</evidence>
<dbReference type="GO" id="GO:0000287">
    <property type="term" value="F:magnesium ion binding"/>
    <property type="evidence" value="ECO:0007669"/>
    <property type="project" value="UniProtKB-UniRule"/>
</dbReference>
<name>E1YEQ3_9BACT</name>
<evidence type="ECO:0000256" key="3">
    <source>
        <dbReference type="ARBA" id="ARBA00022801"/>
    </source>
</evidence>
<dbReference type="InterPro" id="IPR008181">
    <property type="entry name" value="dUTPase"/>
</dbReference>
<feature type="binding site" evidence="7">
    <location>
        <position position="85"/>
    </location>
    <ligand>
        <name>substrate</name>
    </ligand>
</feature>
<comment type="pathway">
    <text evidence="7">Pyrimidine metabolism; dUMP biosynthesis; dUMP from dCTP (dUTP route): step 2/2.</text>
</comment>
<dbReference type="AlphaFoldDB" id="E1YEQ3"/>
<dbReference type="FunFam" id="2.70.40.10:FF:000002">
    <property type="entry name" value="dUTP diphosphatase"/>
    <property type="match status" value="1"/>
</dbReference>
<accession>E1YEQ3</accession>
<comment type="cofactor">
    <cofactor evidence="7">
        <name>Mg(2+)</name>
        <dbReference type="ChEBI" id="CHEBI:18420"/>
    </cofactor>
</comment>
<evidence type="ECO:0000256" key="6">
    <source>
        <dbReference type="ARBA" id="ARBA00047686"/>
    </source>
</evidence>
<dbReference type="EMBL" id="FR695872">
    <property type="protein sequence ID" value="CBX29047.1"/>
    <property type="molecule type" value="Genomic_DNA"/>
</dbReference>
<dbReference type="PANTHER" id="PTHR11241">
    <property type="entry name" value="DEOXYURIDINE 5'-TRIPHOSPHATE NUCLEOTIDOHYDROLASE"/>
    <property type="match status" value="1"/>
</dbReference>